<protein>
    <submittedName>
        <fullName evidence="2">Wzy</fullName>
    </submittedName>
</protein>
<dbReference type="AlphaFoldDB" id="D9YZ33"/>
<feature type="transmembrane region" description="Helical" evidence="1">
    <location>
        <begin position="170"/>
        <end position="195"/>
    </location>
</feature>
<dbReference type="InterPro" id="IPR049458">
    <property type="entry name" value="EpsG-like"/>
</dbReference>
<dbReference type="EMBL" id="GU254062">
    <property type="protein sequence ID" value="ADL32320.1"/>
    <property type="molecule type" value="Genomic_DNA"/>
</dbReference>
<feature type="transmembrane region" description="Helical" evidence="1">
    <location>
        <begin position="34"/>
        <end position="54"/>
    </location>
</feature>
<evidence type="ECO:0000256" key="1">
    <source>
        <dbReference type="SAM" id="Phobius"/>
    </source>
</evidence>
<feature type="transmembrane region" description="Helical" evidence="1">
    <location>
        <begin position="281"/>
        <end position="299"/>
    </location>
</feature>
<gene>
    <name evidence="2" type="primary">wzy</name>
</gene>
<organism evidence="2">
    <name type="scientific">Proteus mirabilis</name>
    <dbReference type="NCBI Taxonomy" id="584"/>
    <lineage>
        <taxon>Bacteria</taxon>
        <taxon>Pseudomonadati</taxon>
        <taxon>Pseudomonadota</taxon>
        <taxon>Gammaproteobacteria</taxon>
        <taxon>Enterobacterales</taxon>
        <taxon>Morganellaceae</taxon>
        <taxon>Proteus</taxon>
    </lineage>
</organism>
<feature type="transmembrane region" description="Helical" evidence="1">
    <location>
        <begin position="101"/>
        <end position="120"/>
    </location>
</feature>
<feature type="transmembrane region" description="Helical" evidence="1">
    <location>
        <begin position="6"/>
        <end position="22"/>
    </location>
</feature>
<feature type="transmembrane region" description="Helical" evidence="1">
    <location>
        <begin position="74"/>
        <end position="94"/>
    </location>
</feature>
<keyword evidence="1" id="KW-0812">Transmembrane</keyword>
<keyword evidence="1" id="KW-1133">Transmembrane helix</keyword>
<feature type="transmembrane region" description="Helical" evidence="1">
    <location>
        <begin position="202"/>
        <end position="223"/>
    </location>
</feature>
<evidence type="ECO:0000313" key="2">
    <source>
        <dbReference type="EMBL" id="ADL32320.1"/>
    </source>
</evidence>
<accession>D9YZ33</accession>
<sequence>MQIIILYYTLIAIFIIIVEANYKNLKLSKNSLYFIYSTPLLIFFSFTASRDYNIGTDTENYLYFFSKVIDSDNLSIFSTSRFEFLFIFISYIASFLENERFYLIIVSFIQTIAFFFAIRLWSKNPVVSFLFFCSLFVSYNLGTNILRQGLAIPFALISIHYLLEKKIRPFIIFLLISFFFHHTSIIMILFSFLCLNKFRIRTYIIFWLIAIILLYSGSLKFILELGRDLFSFNESYRNILSNFSLDSYQVGFRLDFILFSSIPLLILLITNKKNIIKENIFLIKLYFSLNTFFILIMEIPYSDRFGLYSWILFPLLIPNLIKENKFKILRNNVIWLFLTFIAGVVSFVFYPIMQVSLNFNELI</sequence>
<feature type="transmembrane region" description="Helical" evidence="1">
    <location>
        <begin position="333"/>
        <end position="353"/>
    </location>
</feature>
<proteinExistence type="predicted"/>
<feature type="transmembrane region" description="Helical" evidence="1">
    <location>
        <begin position="305"/>
        <end position="321"/>
    </location>
</feature>
<name>D9YZ33_PROMI</name>
<feature type="transmembrane region" description="Helical" evidence="1">
    <location>
        <begin position="126"/>
        <end position="142"/>
    </location>
</feature>
<feature type="transmembrane region" description="Helical" evidence="1">
    <location>
        <begin position="250"/>
        <end position="269"/>
    </location>
</feature>
<keyword evidence="1" id="KW-0472">Membrane</keyword>
<dbReference type="Pfam" id="PF14897">
    <property type="entry name" value="EpsG"/>
    <property type="match status" value="1"/>
</dbReference>
<reference evidence="2" key="1">
    <citation type="journal article" date="2010" name="Appl. Environ. Microbiol.">
        <title>Molecular and genetic analyses of the putative Proteus O antigen gene locus.</title>
        <authorList>
            <person name="Wang Q."/>
            <person name="Torzewska A."/>
            <person name="Ruan X."/>
            <person name="Wang X."/>
            <person name="Rozalski A."/>
            <person name="Shao Z."/>
            <person name="Guo X."/>
            <person name="Zhou H."/>
            <person name="Feng L."/>
            <person name="Wang L."/>
        </authorList>
    </citation>
    <scope>NUCLEOTIDE SEQUENCE</scope>
    <source>
        <strain evidence="2">Prk 50/57</strain>
    </source>
</reference>